<dbReference type="PIRSF" id="PIRSF000538">
    <property type="entry name" value="GlpK"/>
    <property type="match status" value="1"/>
</dbReference>
<feature type="domain" description="Carbohydrate kinase FGGY C-terminal" evidence="6">
    <location>
        <begin position="272"/>
        <end position="451"/>
    </location>
</feature>
<dbReference type="Pfam" id="PF00370">
    <property type="entry name" value="FGGY_N"/>
    <property type="match status" value="1"/>
</dbReference>
<dbReference type="AlphaFoldDB" id="W8VGR0"/>
<comment type="similarity">
    <text evidence="1 4">Belongs to the FGGY kinase family.</text>
</comment>
<feature type="domain" description="Carbohydrate kinase FGGY N-terminal" evidence="5">
    <location>
        <begin position="16"/>
        <end position="260"/>
    </location>
</feature>
<dbReference type="EC" id="2.7.1.17" evidence="7"/>
<organism evidence="7 8">
    <name type="scientific">Klebsiella pneumoniae 30684/NJST258_2</name>
    <dbReference type="NCBI Taxonomy" id="1420013"/>
    <lineage>
        <taxon>Bacteria</taxon>
        <taxon>Pseudomonadati</taxon>
        <taxon>Pseudomonadota</taxon>
        <taxon>Gammaproteobacteria</taxon>
        <taxon>Enterobacterales</taxon>
        <taxon>Enterobacteriaceae</taxon>
        <taxon>Klebsiella/Raoultella group</taxon>
        <taxon>Klebsiella</taxon>
        <taxon>Klebsiella pneumoniae complex</taxon>
    </lineage>
</organism>
<dbReference type="HOGENOM" id="CLU_009281_3_0_6"/>
<dbReference type="SUPFAM" id="SSF53067">
    <property type="entry name" value="Actin-like ATPase domain"/>
    <property type="match status" value="2"/>
</dbReference>
<dbReference type="InterPro" id="IPR018484">
    <property type="entry name" value="FGGY_N"/>
</dbReference>
<dbReference type="InterPro" id="IPR018483">
    <property type="entry name" value="Carb_kinase_FGGY_CS"/>
</dbReference>
<proteinExistence type="inferred from homology"/>
<keyword evidence="2 4" id="KW-0808">Transferase</keyword>
<dbReference type="KEGG" id="kps:KPNJ2_02751"/>
<keyword evidence="3 4" id="KW-0418">Kinase</keyword>
<accession>W8VGR0</accession>
<dbReference type="Proteomes" id="UP000019586">
    <property type="component" value="Chromosome"/>
</dbReference>
<dbReference type="InterPro" id="IPR018485">
    <property type="entry name" value="FGGY_C"/>
</dbReference>
<dbReference type="Pfam" id="PF02782">
    <property type="entry name" value="FGGY_C"/>
    <property type="match status" value="1"/>
</dbReference>
<protein>
    <submittedName>
        <fullName evidence="7">Xylulose kinase</fullName>
        <ecNumber evidence="7">2.7.1.17</ecNumber>
    </submittedName>
</protein>
<dbReference type="EMBL" id="CP006918">
    <property type="protein sequence ID" value="AHM79531.1"/>
    <property type="molecule type" value="Genomic_DNA"/>
</dbReference>
<gene>
    <name evidence="7" type="ORF">KPNJ2_02751</name>
</gene>
<name>W8VGR0_KLEPN</name>
<dbReference type="PANTHER" id="PTHR43095">
    <property type="entry name" value="SUGAR KINASE"/>
    <property type="match status" value="1"/>
</dbReference>
<dbReference type="PROSITE" id="PS00445">
    <property type="entry name" value="FGGY_KINASES_2"/>
    <property type="match status" value="1"/>
</dbReference>
<dbReference type="Gene3D" id="3.30.420.40">
    <property type="match status" value="2"/>
</dbReference>
<evidence type="ECO:0000313" key="7">
    <source>
        <dbReference type="EMBL" id="AHM79531.1"/>
    </source>
</evidence>
<dbReference type="InterPro" id="IPR000577">
    <property type="entry name" value="Carb_kinase_FGGY"/>
</dbReference>
<evidence type="ECO:0000256" key="3">
    <source>
        <dbReference type="ARBA" id="ARBA00022777"/>
    </source>
</evidence>
<evidence type="ECO:0000259" key="5">
    <source>
        <dbReference type="Pfam" id="PF00370"/>
    </source>
</evidence>
<dbReference type="CDD" id="cd07808">
    <property type="entry name" value="ASKHA_NBD_FGGY_EcXK-like"/>
    <property type="match status" value="1"/>
</dbReference>
<dbReference type="PATRIC" id="fig|1420013.3.peg.2590"/>
<evidence type="ECO:0000313" key="8">
    <source>
        <dbReference type="Proteomes" id="UP000019586"/>
    </source>
</evidence>
<sequence>MARLKTSPELVMKDKILTIDVGTGSTRAAIVRIDGAMIGFAQREYEQTTPRAGWSEQAPSLWWQAACDCIHEVLYRYPETAAQIAVIGACGQMHGTVLLDDRGELVEDRALLWNDKRSQPQVDAFNAREGWEKWLAHLNNPPAAAWPAFKLAWWRENHPDRWSQLAKVLMPKDYINFMLTGAMATDYSEASCYFLMDSETRSWSSQACETFGLRVDQLPELKLSSDIIGQVTQRAADLTGLPAGIPVVAGTSDMAASLLGSGVYEPGMASDSTGTSTLMTVVSPRPLHHPLVNNLHLANAAWGGFTILDAGGDAVRWARLALADNQITHPQLLQEAAAVPAGAEGLLFLPYLTGERLAEHTNSRAQFFGLQRKHRRGHLFRAVLEGVAFASWRNLRQLQKCGQYPQQMIASGGGARSSLWLEIKASAYNLPILSTRNQENGVTGCGIIAGVGVGLYADFASGVRQTVQFDKLISPDPLLRDYYHACCELFDTLYRQSAALYDRLDALSVGPD</sequence>
<dbReference type="InterPro" id="IPR050406">
    <property type="entry name" value="FGGY_Carb_Kinase"/>
</dbReference>
<evidence type="ECO:0000256" key="2">
    <source>
        <dbReference type="ARBA" id="ARBA00022679"/>
    </source>
</evidence>
<evidence type="ECO:0000256" key="1">
    <source>
        <dbReference type="ARBA" id="ARBA00009156"/>
    </source>
</evidence>
<dbReference type="InterPro" id="IPR043129">
    <property type="entry name" value="ATPase_NBD"/>
</dbReference>
<dbReference type="PANTHER" id="PTHR43095:SF5">
    <property type="entry name" value="XYLULOSE KINASE"/>
    <property type="match status" value="1"/>
</dbReference>
<dbReference type="GO" id="GO:0004856">
    <property type="term" value="F:D-xylulokinase activity"/>
    <property type="evidence" value="ECO:0007669"/>
    <property type="project" value="UniProtKB-EC"/>
</dbReference>
<evidence type="ECO:0000256" key="4">
    <source>
        <dbReference type="RuleBase" id="RU003733"/>
    </source>
</evidence>
<evidence type="ECO:0000259" key="6">
    <source>
        <dbReference type="Pfam" id="PF02782"/>
    </source>
</evidence>
<reference evidence="7 8" key="1">
    <citation type="journal article" date="2014" name="Proc. Natl. Acad. Sci. U.S.A.">
        <title>Molecular dissection of the evolution of carbapenem-resistant multilocus sequence type 258 Klebsiella pneumoniae.</title>
        <authorList>
            <person name="Deleo F.R."/>
            <person name="Chen L."/>
            <person name="Porcella S.F."/>
            <person name="Martens C.A."/>
            <person name="Kobayashi S.D."/>
            <person name="Porter A.R."/>
            <person name="Chavda K.D."/>
            <person name="Jacobs M.R."/>
            <person name="Mathema B."/>
            <person name="Olsen R.J."/>
            <person name="Bonomo R.A."/>
            <person name="Musser J.M."/>
            <person name="Kreiswirth B.N."/>
        </authorList>
    </citation>
    <scope>NUCLEOTIDE SEQUENCE [LARGE SCALE GENOMIC DNA]</scope>
    <source>
        <strain evidence="7">30684/NJST258_2</strain>
    </source>
</reference>